<dbReference type="InterPro" id="IPR019614">
    <property type="entry name" value="SAM-dep_methyl-trfase"/>
</dbReference>
<comment type="caution">
    <text evidence="5">The sequence shown here is derived from an EMBL/GenBank/DDBJ whole genome shotgun (WGS) entry which is preliminary data.</text>
</comment>
<dbReference type="InterPro" id="IPR029063">
    <property type="entry name" value="SAM-dependent_MTases_sf"/>
</dbReference>
<keyword evidence="3" id="KW-0949">S-adenosyl-L-methionine</keyword>
<keyword evidence="2" id="KW-0808">Transferase</keyword>
<dbReference type="Pfam" id="PF10672">
    <property type="entry name" value="Methyltrans_SAM"/>
    <property type="match status" value="1"/>
</dbReference>
<evidence type="ECO:0000256" key="1">
    <source>
        <dbReference type="ARBA" id="ARBA00022603"/>
    </source>
</evidence>
<dbReference type="Gene3D" id="3.30.750.80">
    <property type="entry name" value="RNA methyltransferase domain (HRMD) like"/>
    <property type="match status" value="1"/>
</dbReference>
<dbReference type="GO" id="GO:0032259">
    <property type="term" value="P:methylation"/>
    <property type="evidence" value="ECO:0007669"/>
    <property type="project" value="UniProtKB-KW"/>
</dbReference>
<evidence type="ECO:0000259" key="4">
    <source>
        <dbReference type="Pfam" id="PF10672"/>
    </source>
</evidence>
<dbReference type="PANTHER" id="PTHR43042:SF3">
    <property type="entry name" value="RIBOSOMAL RNA LARGE SUBUNIT METHYLTRANSFERASE YWBD-RELATED"/>
    <property type="match status" value="1"/>
</dbReference>
<evidence type="ECO:0000256" key="3">
    <source>
        <dbReference type="ARBA" id="ARBA00022691"/>
    </source>
</evidence>
<dbReference type="AlphaFoldDB" id="A0A1Y5FC26"/>
<dbReference type="PANTHER" id="PTHR43042">
    <property type="entry name" value="SAM-DEPENDENT METHYLTRANSFERASE"/>
    <property type="match status" value="1"/>
</dbReference>
<evidence type="ECO:0000313" key="6">
    <source>
        <dbReference type="Proteomes" id="UP000196531"/>
    </source>
</evidence>
<keyword evidence="1" id="KW-0489">Methyltransferase</keyword>
<dbReference type="GO" id="GO:0008168">
    <property type="term" value="F:methyltransferase activity"/>
    <property type="evidence" value="ECO:0007669"/>
    <property type="project" value="UniProtKB-KW"/>
</dbReference>
<dbReference type="Proteomes" id="UP000196531">
    <property type="component" value="Unassembled WGS sequence"/>
</dbReference>
<reference evidence="6" key="1">
    <citation type="journal article" date="2017" name="Proc. Natl. Acad. Sci. U.S.A.">
        <title>Simulation of Deepwater Horizon oil plume reveals substrate specialization within a complex community of hydrocarbon-degraders.</title>
        <authorList>
            <person name="Hu P."/>
            <person name="Dubinsky E.A."/>
            <person name="Probst A.J."/>
            <person name="Wang J."/>
            <person name="Sieber C.M.K."/>
            <person name="Tom L.M."/>
            <person name="Gardinali P."/>
            <person name="Banfield J.F."/>
            <person name="Atlas R.M."/>
            <person name="Andersen G.L."/>
        </authorList>
    </citation>
    <scope>NUCLEOTIDE SEQUENCE [LARGE SCALE GENOMIC DNA]</scope>
</reference>
<organism evidence="5 6">
    <name type="scientific">Halobacteriovorax marinus</name>
    <dbReference type="NCBI Taxonomy" id="97084"/>
    <lineage>
        <taxon>Bacteria</taxon>
        <taxon>Pseudomonadati</taxon>
        <taxon>Bdellovibrionota</taxon>
        <taxon>Bacteriovoracia</taxon>
        <taxon>Bacteriovoracales</taxon>
        <taxon>Halobacteriovoraceae</taxon>
        <taxon>Halobacteriovorax</taxon>
    </lineage>
</organism>
<accession>A0A1Y5FC26</accession>
<name>A0A1Y5FC26_9BACT</name>
<evidence type="ECO:0000256" key="2">
    <source>
        <dbReference type="ARBA" id="ARBA00022679"/>
    </source>
</evidence>
<dbReference type="Gene3D" id="3.40.50.150">
    <property type="entry name" value="Vaccinia Virus protein VP39"/>
    <property type="match status" value="1"/>
</dbReference>
<dbReference type="EMBL" id="MAAO01000006">
    <property type="protein sequence ID" value="OUR96519.1"/>
    <property type="molecule type" value="Genomic_DNA"/>
</dbReference>
<protein>
    <recommendedName>
        <fullName evidence="4">S-adenosylmethionine-dependent methyltransferase domain-containing protein</fullName>
    </recommendedName>
</protein>
<feature type="domain" description="S-adenosylmethionine-dependent methyltransferase" evidence="4">
    <location>
        <begin position="166"/>
        <end position="353"/>
    </location>
</feature>
<proteinExistence type="predicted"/>
<dbReference type="SUPFAM" id="SSF53335">
    <property type="entry name" value="S-adenosyl-L-methionine-dependent methyltransferases"/>
    <property type="match status" value="1"/>
</dbReference>
<gene>
    <name evidence="5" type="ORF">A9Q84_09220</name>
</gene>
<dbReference type="CDD" id="cd02440">
    <property type="entry name" value="AdoMet_MTases"/>
    <property type="match status" value="1"/>
</dbReference>
<evidence type="ECO:0000313" key="5">
    <source>
        <dbReference type="EMBL" id="OUR96519.1"/>
    </source>
</evidence>
<sequence length="403" mass="46341">MAKKNKLPRVDLHPVTIKLAKKGHPWVTADSFTKEFPTDEKLLIGKNPRSDERIFLIHDHAHKKVKARVWEIGTELPESPNGFIRSFDKRLEESFLKRKSIENKLNRDNFYLSFAEADGIPGLMIQKFKNVILIQVYCDFWHHFKNDVRRIVKKQCGTHFPEVDKVIFQQRKASDNISFSGIDNKLTEITIQEFGINYHLKFDYRYDIGIYSDMSAIRKKLTNEFREAKSVLNLFSYTGAFSLFALSHKASEVCSVDLSSDYINWLERNLELNPQLDSANHSSKVMPVEKALKQLKSAGKTFDLIICDPPSFSSDGKKSQSSLKSYEKLIPLMSECLSEKGKIVAFLNTHTVLRKKFNEKIEALAHKESLKVLKQLRMDEDCKILSGFPEGDYLKGVILGKTK</sequence>